<feature type="compositionally biased region" description="Polar residues" evidence="1">
    <location>
        <begin position="278"/>
        <end position="287"/>
    </location>
</feature>
<gene>
    <name evidence="3" type="ORF">BU61_4937</name>
</gene>
<dbReference type="Pfam" id="PF08398">
    <property type="entry name" value="Phospholip_A2_4"/>
    <property type="match status" value="1"/>
</dbReference>
<dbReference type="InterPro" id="IPR036952">
    <property type="entry name" value="VP1/VP2"/>
</dbReference>
<organism evidence="3 4">
    <name type="scientific">Pontoporia blainvillei</name>
    <name type="common">Franciscana</name>
    <name type="synonym">Delphinus blainvillei</name>
    <dbReference type="NCBI Taxonomy" id="48723"/>
    <lineage>
        <taxon>Eukaryota</taxon>
        <taxon>Metazoa</taxon>
        <taxon>Chordata</taxon>
        <taxon>Craniata</taxon>
        <taxon>Vertebrata</taxon>
        <taxon>Euteleostomi</taxon>
        <taxon>Mammalia</taxon>
        <taxon>Eutheria</taxon>
        <taxon>Laurasiatheria</taxon>
        <taxon>Artiodactyla</taxon>
        <taxon>Whippomorpha</taxon>
        <taxon>Cetacea</taxon>
        <taxon>Odontoceti</taxon>
        <taxon>Pontoporiidae</taxon>
        <taxon>Pontoporia</taxon>
    </lineage>
</organism>
<keyword evidence="4" id="KW-1185">Reference proteome</keyword>
<feature type="region of interest" description="Disordered" evidence="1">
    <location>
        <begin position="259"/>
        <end position="290"/>
    </location>
</feature>
<evidence type="ECO:0000256" key="1">
    <source>
        <dbReference type="SAM" id="MobiDB-lite"/>
    </source>
</evidence>
<evidence type="ECO:0000259" key="2">
    <source>
        <dbReference type="Pfam" id="PF08398"/>
    </source>
</evidence>
<evidence type="ECO:0000313" key="4">
    <source>
        <dbReference type="Proteomes" id="UP001165941"/>
    </source>
</evidence>
<dbReference type="Proteomes" id="UP001165941">
    <property type="component" value="Unassembled WGS sequence"/>
</dbReference>
<accession>A0ABX0S8A6</accession>
<dbReference type="SUPFAM" id="SSF88645">
    <property type="entry name" value="ssDNA viruses"/>
    <property type="match status" value="1"/>
</dbReference>
<reference evidence="3" key="1">
    <citation type="submission" date="2018-05" db="EMBL/GenBank/DDBJ databases">
        <authorList>
            <person name="Pedro S.L.S."/>
            <person name="Freitas R.C."/>
            <person name="Barreto A.S."/>
            <person name="Lima A.O.S."/>
        </authorList>
    </citation>
    <scope>NUCLEOTIDE SEQUENCE</scope>
    <source>
        <strain evidence="3">BP203</strain>
        <tissue evidence="3">Muscle</tissue>
    </source>
</reference>
<protein>
    <submittedName>
        <fullName evidence="3">Capsid protein VP1</fullName>
    </submittedName>
</protein>
<feature type="domain" description="Phospholipase A2-like" evidence="2">
    <location>
        <begin position="75"/>
        <end position="120"/>
    </location>
</feature>
<feature type="region of interest" description="Disordered" evidence="1">
    <location>
        <begin position="138"/>
        <end position="183"/>
    </location>
</feature>
<feature type="compositionally biased region" description="Low complexity" evidence="1">
    <location>
        <begin position="259"/>
        <end position="273"/>
    </location>
</feature>
<proteinExistence type="predicted"/>
<comment type="caution">
    <text evidence="3">The sequence shown here is derived from an EMBL/GenBank/DDBJ whole genome shotgun (WGS) entry which is preliminary data.</text>
</comment>
<dbReference type="InterPro" id="IPR016184">
    <property type="entry name" value="Capsid/spike_ssDNA_virus"/>
</dbReference>
<name>A0ABX0S8A6_PONBL</name>
<sequence>MSSGQRLLGATQNLDALSLNQTNSSLGFQLCLDLEDDLNTLQWVLSSLAVSTLALLTALLRAVRSTRWMQPCESMTYDKIIEEGKNPYLTFNSADQALIDSFPGDTSFGGNLTRGVFQAKKRLLTPMGLTDMPHPTPAAAKCPKVADTSPGEPSLPAGGRGGECTPLAPRGSSGAATARNAGSSNLEMATQDAEVSDAGGGNRGIWRVLRKLARDSQWQGNLVTTRSTRTWVFPFCDNNLYKQIKGHASNMSAYLGYSTPGPTSTSTDSSATGVPETVSGSSTTTRASDQRLVGSKFSTYKLRRSWRQQAQRQLPIT</sequence>
<dbReference type="EMBL" id="PGGH01284868">
    <property type="protein sequence ID" value="NIG61342.1"/>
    <property type="molecule type" value="Genomic_DNA"/>
</dbReference>
<evidence type="ECO:0000313" key="3">
    <source>
        <dbReference type="EMBL" id="NIG61342.1"/>
    </source>
</evidence>
<dbReference type="Gene3D" id="2.170.30.10">
    <property type="entry name" value="Parvovirus coat protein VP1/VP2"/>
    <property type="match status" value="1"/>
</dbReference>
<dbReference type="InterPro" id="IPR013607">
    <property type="entry name" value="Phospholipase_A2-like"/>
</dbReference>